<proteinExistence type="predicted"/>
<protein>
    <submittedName>
        <fullName evidence="2">DUF2961 domain-containing protein</fullName>
    </submittedName>
</protein>
<reference evidence="2 3" key="1">
    <citation type="submission" date="2024-09" db="EMBL/GenBank/DDBJ databases">
        <authorList>
            <person name="Zhang Z.-H."/>
        </authorList>
    </citation>
    <scope>NUCLEOTIDE SEQUENCE [LARGE SCALE GENOMIC DNA]</scope>
    <source>
        <strain evidence="2 3">HHTR114</strain>
    </source>
</reference>
<dbReference type="RefSeq" id="WP_379878929.1">
    <property type="nucleotide sequence ID" value="NZ_JBHPON010000001.1"/>
</dbReference>
<dbReference type="Pfam" id="PF11175">
    <property type="entry name" value="DUF2961"/>
    <property type="match status" value="1"/>
</dbReference>
<feature type="region of interest" description="Disordered" evidence="1">
    <location>
        <begin position="418"/>
        <end position="438"/>
    </location>
</feature>
<comment type="caution">
    <text evidence="2">The sequence shown here is derived from an EMBL/GenBank/DDBJ whole genome shotgun (WGS) entry which is preliminary data.</text>
</comment>
<accession>A0ABW1KYB6</accession>
<sequence length="906" mass="100939">MAASASYGTDDRNAAYPPEIPFGQDSYRMLEKWPLQRLGVRAYMRSTYDRTGGNIDASNFLYQQAEDFNVTLDVEGQGALYFVRTNHWHGSPWHYEIDGVDHIVEETTTADPTRKLDRSTFLPEHLFPYPLALTYEQTKGADLNWVPMPFEKQLRLAYSRTFYGTGYYIYHLLAPGVRTTTPVEAWDGAVSPDPAVLKVLERAGENPYPDAEATSAHYAGNASIGSGDAVTIFSAEDGPSVMRALSFDLPKEQAERFGDVKLRITWDGRKEPSVDAPVSLFFGAGTLHNNDGREWLVRSLPVSIRFKDDRVYLNSYFPMPFFRSAKVELVGFNDSDGFADINWQLSTVPFVGPPNHSGYFHATYKDHGKPALGQDLVFLDTKGAEGAEMWSGSFIGTSFSFTDRAVLTTLEGDPRFFFDNSRTPQAQGTGTEEWGGGGDYWGGRTMTQPLVGHPTGVISPKFAKSPEDLVHSAYRFLLADLMPFGQRAVIRFGHGGENESSERYRTVAYWYGLPSPNLVLTDAVDVGDPKSEAAHDYVSPDSELHEVTSRFEWGPDHVPLALGEPVADPQQKITFAFDAPAGRYNIWVETRLTDEIFDAHSLWLEFNDDIGSGERNPAYMGAWGFMNVGAQNNAFRFVNGSLFSGCSGNPYALLLPASQIEFESGGEQILQIQPRNGRMEVGRILLSPHRTCRPDPEFTLENGEILLAPSDAGEVRGFKPETAPEKPSMTALVPATAPAEMEIYQAERLDGRITTGASEFSVRIRRDNVGVMLRRTLDYGYANQRARVWVKTNSGWADAGIWNTAGSTSYYHSWPAVASGNEDELPFLSRAGETAPSQPELVTSDRRLRDEEFLLPVHLTRGKSKLTIRMEFEPRNPPLLPGMAPLGTVWTELEYQVYSYVMPWVE</sequence>
<keyword evidence="3" id="KW-1185">Reference proteome</keyword>
<dbReference type="Gene3D" id="2.60.120.1390">
    <property type="match status" value="1"/>
</dbReference>
<dbReference type="Proteomes" id="UP001596116">
    <property type="component" value="Unassembled WGS sequence"/>
</dbReference>
<dbReference type="EMBL" id="JBHPON010000001">
    <property type="protein sequence ID" value="MFC6035631.1"/>
    <property type="molecule type" value="Genomic_DNA"/>
</dbReference>
<organism evidence="2 3">
    <name type="scientific">Hyphococcus aureus</name>
    <dbReference type="NCBI Taxonomy" id="2666033"/>
    <lineage>
        <taxon>Bacteria</taxon>
        <taxon>Pseudomonadati</taxon>
        <taxon>Pseudomonadota</taxon>
        <taxon>Alphaproteobacteria</taxon>
        <taxon>Parvularculales</taxon>
        <taxon>Parvularculaceae</taxon>
        <taxon>Hyphococcus</taxon>
    </lineage>
</organism>
<evidence type="ECO:0000256" key="1">
    <source>
        <dbReference type="SAM" id="MobiDB-lite"/>
    </source>
</evidence>
<gene>
    <name evidence="2" type="ORF">ACFMB1_08765</name>
</gene>
<evidence type="ECO:0000313" key="2">
    <source>
        <dbReference type="EMBL" id="MFC6035631.1"/>
    </source>
</evidence>
<dbReference type="InterPro" id="IPR021345">
    <property type="entry name" value="DUF2961"/>
</dbReference>
<name>A0ABW1KYB6_9PROT</name>
<evidence type="ECO:0000313" key="3">
    <source>
        <dbReference type="Proteomes" id="UP001596116"/>
    </source>
</evidence>